<feature type="repeat" description="Filamin" evidence="3">
    <location>
        <begin position="1024"/>
        <end position="1118"/>
    </location>
</feature>
<feature type="compositionally biased region" description="Pro residues" evidence="4">
    <location>
        <begin position="1774"/>
        <end position="1792"/>
    </location>
</feature>
<feature type="region of interest" description="Disordered" evidence="4">
    <location>
        <begin position="245"/>
        <end position="292"/>
    </location>
</feature>
<evidence type="ECO:0000313" key="6">
    <source>
        <dbReference type="Proteomes" id="UP001177023"/>
    </source>
</evidence>
<dbReference type="InterPro" id="IPR001298">
    <property type="entry name" value="Filamin/ABP280_rpt"/>
</dbReference>
<dbReference type="GO" id="GO:0051015">
    <property type="term" value="F:actin filament binding"/>
    <property type="evidence" value="ECO:0007669"/>
    <property type="project" value="InterPro"/>
</dbReference>
<dbReference type="PANTHER" id="PTHR38537">
    <property type="entry name" value="JITTERBUG, ISOFORM N"/>
    <property type="match status" value="1"/>
</dbReference>
<proteinExistence type="inferred from homology"/>
<feature type="repeat" description="Filamin" evidence="3">
    <location>
        <begin position="1636"/>
        <end position="1732"/>
    </location>
</feature>
<dbReference type="InterPro" id="IPR013783">
    <property type="entry name" value="Ig-like_fold"/>
</dbReference>
<organism evidence="5 6">
    <name type="scientific">Mesorhabditis spiculigera</name>
    <dbReference type="NCBI Taxonomy" id="96644"/>
    <lineage>
        <taxon>Eukaryota</taxon>
        <taxon>Metazoa</taxon>
        <taxon>Ecdysozoa</taxon>
        <taxon>Nematoda</taxon>
        <taxon>Chromadorea</taxon>
        <taxon>Rhabditida</taxon>
        <taxon>Rhabditina</taxon>
        <taxon>Rhabditomorpha</taxon>
        <taxon>Rhabditoidea</taxon>
        <taxon>Rhabditidae</taxon>
        <taxon>Mesorhabditinae</taxon>
        <taxon>Mesorhabditis</taxon>
    </lineage>
</organism>
<feature type="repeat" description="Filamin" evidence="3">
    <location>
        <begin position="51"/>
        <end position="132"/>
    </location>
</feature>
<dbReference type="SMART" id="SM00557">
    <property type="entry name" value="IG_FLMN"/>
    <property type="match status" value="16"/>
</dbReference>
<evidence type="ECO:0000256" key="2">
    <source>
        <dbReference type="ARBA" id="ARBA00022737"/>
    </source>
</evidence>
<dbReference type="SUPFAM" id="SSF81296">
    <property type="entry name" value="E set domains"/>
    <property type="match status" value="16"/>
</dbReference>
<feature type="region of interest" description="Disordered" evidence="4">
    <location>
        <begin position="1422"/>
        <end position="1443"/>
    </location>
</feature>
<dbReference type="Gene3D" id="2.60.40.10">
    <property type="entry name" value="Immunoglobulins"/>
    <property type="match status" value="17"/>
</dbReference>
<dbReference type="PANTHER" id="PTHR38537:SF16">
    <property type="entry name" value="CALPONIN-HOMOLOGY (CH) DOMAIN-CONTAINING PROTEIN"/>
    <property type="match status" value="1"/>
</dbReference>
<feature type="repeat" description="Filamin" evidence="3">
    <location>
        <begin position="553"/>
        <end position="644"/>
    </location>
</feature>
<feature type="repeat" description="Filamin" evidence="3">
    <location>
        <begin position="1207"/>
        <end position="1301"/>
    </location>
</feature>
<sequence>MPHSPVPSAPTTPRTTPKNTLNKMAKKDKDGKAFDFGKSKFSSKHEVIRRGKDVEVKLDGLKLGKEDTLRIVVMPPVRHLPAGEEPTEIEPHVKKSGSKYEIKFKPAEVGTHKVFAYVNEVQHPLSPFPIRVYDSSEIIVGDIPSHSKLNDTVEFTVDAGRAGFGNLEMAIKDADGVIIPSHVAQLETGSAKFLVTFSPATKGTHTVNITFNKEVLKNSPFQVHITDEGVPVEVSPVMTPELSKKELKKREEERKKEEKERLKREKEEKAATLKREKDLKKGKKPSATGIGKTTVTKIPSLSRVGQPSHLLITIAGGDELEISVYRATDGNKSTVPTEVNESEPGIMQITFVPEAVGDHEIEVKTSGQHVSGSPFTCRAYDPEKIKVGNIPSGAIDKPVHFVVDASEAGVGNLEVAVNEGRIPSMANSLGQHRYDISFVPRETQDHTITVRFNNEPVPGSPFNCKIASAAPVQMSGPGLERIAVGEPTDFEIGSESTDEPTIVIRDPQGTAVSSKVRQIQGGYSVSYTPNCVGNHVIDVSYHGEPVAGSPFTVKAYDADKVRLTTAEDSRVGKPTTFSIDAAKAGAGNMEIIVSVDGRNVPNFVQSEGQARFKVSFTPQESREHIVSVKFNGHPIPGSPMRVQVVPADGPPMESLHLAHGLETEPLAQSSAHTASKSRLLEEAPTAVVGQKKGFAIDTAGRTGDCNVVVTAPDGSRLPVHLQRTKNGYHFDFMPQSAGDHRVETMIDGEPIGEEFLVYVNQEQPQMQLPETCVVGKKYSFEVPTYGSGRHEVRVNIRSPEGNPIPVQLEDLPNGNVRATCRFKQPGQHSVDCFVQDEPVGEQQTVDVVDGNRGVQLISEFGREVVGEPAEIRLLLEKGIENHVEVRVSAPDGRPLDVHLSKLSQTTMAAVWTPQVDGDHEVSILVGGEPVGQSPYLVQALDPTSVRLIGLKNDRVGVEQRFNIDYTNSGATSAQVEVSLGNRTIPCQLKKIRDGLLVGAFVPKHPGMYLVDVTIDGYNLQPIECHVSAEGAVRATGDALRFAQRGRTARFEVSTNSATRGELDVLVSDPNGGPLSVRCYRQQDDSYWVEFTPEQTGEHSIEVTFGDVAVSGSPFKCQVIDPKKVQVRGLQDGLTLRHAATVALNRREAGTKDLSVEVTDPEGKPLRVEMLKSPTGEDRATFLPVQLGPHRVNVKAAGFPLPGFPQTINVGEVAQPAIYGAAVDQSVKVGEPASFIFDPKKATGGLKIDVRGPHKTKVRHNTMRRPNGTSEVVFYPEDVGMYTVSVHFNNKPVQGSPVEVRVIDPAKVVVDDRMTDREGQIQLGLNQRSVIDIDATAAGPGKLRAEVRDANNALVTGASGTGPVVVEELGYGKWRVAVEPKTQGRQALYLYWNELPVETAFPLRMHVGTAAMGPGPSTSKTYDYVASSAPAHKKERSTGSHQPYDDELADHLHVILRGDGLRRAQLQEQAEFIVDGSDISREGRLTATLIGQKADIPVKVNQLGHNVYKATYTPMVGGSYELHVLWNSRHVKGSPFPVAVSATSGIADSILVDTSTMKIGIVNEEVVTLIDTRRAGTGGKLSAQCMGPAKLAYCELFDHRNGTYTLSIRPTEVGKHTLTVKYDGEHVHGSPFLIHVSMPPDPSKVRVYGPGIEHGILSLFKSNFVVETKGAGAGQLTVRVRGPKGAFNVEMQKEKKNDRTIHCKYEPREPGDYQVEVKWHGEHVPGSPFLVMIVDTEQELIRFLRGEAPSPTPMTPFIPPGWVGPPPAPMAYPGRPGPLMGPPRSPFPPPGMPHPAMMPHYGGPPPPRGKKFSNGY</sequence>
<feature type="non-terminal residue" evidence="5">
    <location>
        <position position="1815"/>
    </location>
</feature>
<feature type="compositionally biased region" description="Polar residues" evidence="4">
    <location>
        <begin position="11"/>
        <end position="22"/>
    </location>
</feature>
<evidence type="ECO:0000256" key="3">
    <source>
        <dbReference type="PROSITE-ProRule" id="PRU00087"/>
    </source>
</evidence>
<dbReference type="EMBL" id="CATQJA010002665">
    <property type="protein sequence ID" value="CAJ0583097.1"/>
    <property type="molecule type" value="Genomic_DNA"/>
</dbReference>
<feature type="repeat" description="Filamin" evidence="3">
    <location>
        <begin position="277"/>
        <end position="379"/>
    </location>
</feature>
<feature type="repeat" description="Filamin" evidence="3">
    <location>
        <begin position="1541"/>
        <end position="1635"/>
    </location>
</feature>
<feature type="repeat" description="Filamin" evidence="3">
    <location>
        <begin position="949"/>
        <end position="1028"/>
    </location>
</feature>
<feature type="repeat" description="Filamin" evidence="3">
    <location>
        <begin position="1116"/>
        <end position="1209"/>
    </location>
</feature>
<name>A0AA36GC25_9BILA</name>
<feature type="repeat" description="Filamin" evidence="3">
    <location>
        <begin position="1299"/>
        <end position="1406"/>
    </location>
</feature>
<comment type="caution">
    <text evidence="5">The sequence shown here is derived from an EMBL/GenBank/DDBJ whole genome shotgun (WGS) entry which is preliminary data.</text>
</comment>
<feature type="repeat" description="Filamin" evidence="3">
    <location>
        <begin position="1445"/>
        <end position="1539"/>
    </location>
</feature>
<dbReference type="Pfam" id="PF00630">
    <property type="entry name" value="Filamin"/>
    <property type="match status" value="15"/>
</dbReference>
<feature type="repeat" description="Filamin" evidence="3">
    <location>
        <begin position="768"/>
        <end position="848"/>
    </location>
</feature>
<reference evidence="5" key="1">
    <citation type="submission" date="2023-06" db="EMBL/GenBank/DDBJ databases">
        <authorList>
            <person name="Delattre M."/>
        </authorList>
    </citation>
    <scope>NUCLEOTIDE SEQUENCE</scope>
    <source>
        <strain evidence="5">AF72</strain>
    </source>
</reference>
<feature type="repeat" description="Filamin" evidence="3">
    <location>
        <begin position="389"/>
        <end position="466"/>
    </location>
</feature>
<keyword evidence="2" id="KW-0677">Repeat</keyword>
<keyword evidence="6" id="KW-1185">Reference proteome</keyword>
<feature type="repeat" description="Filamin" evidence="3">
    <location>
        <begin position="130"/>
        <end position="225"/>
    </location>
</feature>
<evidence type="ECO:0000256" key="1">
    <source>
        <dbReference type="ARBA" id="ARBA00009238"/>
    </source>
</evidence>
<dbReference type="PROSITE" id="PS50194">
    <property type="entry name" value="FILAMIN_REPEAT"/>
    <property type="match status" value="17"/>
</dbReference>
<dbReference type="GO" id="GO:0030036">
    <property type="term" value="P:actin cytoskeleton organization"/>
    <property type="evidence" value="ECO:0007669"/>
    <property type="project" value="InterPro"/>
</dbReference>
<feature type="repeat" description="Filamin" evidence="3">
    <location>
        <begin position="680"/>
        <end position="759"/>
    </location>
</feature>
<dbReference type="FunFam" id="2.60.40.10:FF:001145">
    <property type="entry name" value="Jitterbug, isoform I"/>
    <property type="match status" value="1"/>
</dbReference>
<feature type="compositionally biased region" description="Basic and acidic residues" evidence="4">
    <location>
        <begin position="25"/>
        <end position="36"/>
    </location>
</feature>
<dbReference type="Proteomes" id="UP001177023">
    <property type="component" value="Unassembled WGS sequence"/>
</dbReference>
<feature type="compositionally biased region" description="Pro residues" evidence="4">
    <location>
        <begin position="1"/>
        <end position="10"/>
    </location>
</feature>
<dbReference type="InterPro" id="IPR044801">
    <property type="entry name" value="Filamin"/>
</dbReference>
<dbReference type="InterPro" id="IPR014756">
    <property type="entry name" value="Ig_E-set"/>
</dbReference>
<feature type="region of interest" description="Disordered" evidence="4">
    <location>
        <begin position="1774"/>
        <end position="1815"/>
    </location>
</feature>
<comment type="similarity">
    <text evidence="1">Belongs to the filamin family.</text>
</comment>
<protein>
    <submittedName>
        <fullName evidence="5">Uncharacterized protein</fullName>
    </submittedName>
</protein>
<feature type="repeat" description="Filamin" evidence="3">
    <location>
        <begin position="853"/>
        <end position="939"/>
    </location>
</feature>
<evidence type="ECO:0000313" key="5">
    <source>
        <dbReference type="EMBL" id="CAJ0583097.1"/>
    </source>
</evidence>
<feature type="region of interest" description="Disordered" evidence="4">
    <location>
        <begin position="1"/>
        <end position="36"/>
    </location>
</feature>
<evidence type="ECO:0000256" key="4">
    <source>
        <dbReference type="SAM" id="MobiDB-lite"/>
    </source>
</evidence>
<feature type="repeat" description="Filamin" evidence="3">
    <location>
        <begin position="464"/>
        <end position="555"/>
    </location>
</feature>
<feature type="compositionally biased region" description="Basic and acidic residues" evidence="4">
    <location>
        <begin position="245"/>
        <end position="279"/>
    </location>
</feature>
<gene>
    <name evidence="5" type="ORF">MSPICULIGERA_LOCUS21208</name>
</gene>
<dbReference type="InterPro" id="IPR017868">
    <property type="entry name" value="Filamin/ABP280_repeat-like"/>
</dbReference>
<accession>A0AA36GC25</accession>